<protein>
    <submittedName>
        <fullName evidence="1">Uncharacterized protein</fullName>
    </submittedName>
</protein>
<name>A0ABQ5BCI9_9ASTR</name>
<dbReference type="Proteomes" id="UP001151760">
    <property type="component" value="Unassembled WGS sequence"/>
</dbReference>
<organism evidence="1 2">
    <name type="scientific">Tanacetum coccineum</name>
    <dbReference type="NCBI Taxonomy" id="301880"/>
    <lineage>
        <taxon>Eukaryota</taxon>
        <taxon>Viridiplantae</taxon>
        <taxon>Streptophyta</taxon>
        <taxon>Embryophyta</taxon>
        <taxon>Tracheophyta</taxon>
        <taxon>Spermatophyta</taxon>
        <taxon>Magnoliopsida</taxon>
        <taxon>eudicotyledons</taxon>
        <taxon>Gunneridae</taxon>
        <taxon>Pentapetalae</taxon>
        <taxon>asterids</taxon>
        <taxon>campanulids</taxon>
        <taxon>Asterales</taxon>
        <taxon>Asteraceae</taxon>
        <taxon>Asteroideae</taxon>
        <taxon>Anthemideae</taxon>
        <taxon>Anthemidinae</taxon>
        <taxon>Tanacetum</taxon>
    </lineage>
</organism>
<dbReference type="EMBL" id="BQNB010013158">
    <property type="protein sequence ID" value="GJT12565.1"/>
    <property type="molecule type" value="Genomic_DNA"/>
</dbReference>
<comment type="caution">
    <text evidence="1">The sequence shown here is derived from an EMBL/GenBank/DDBJ whole genome shotgun (WGS) entry which is preliminary data.</text>
</comment>
<gene>
    <name evidence="1" type="ORF">Tco_0859607</name>
</gene>
<keyword evidence="2" id="KW-1185">Reference proteome</keyword>
<evidence type="ECO:0000313" key="1">
    <source>
        <dbReference type="EMBL" id="GJT12565.1"/>
    </source>
</evidence>
<proteinExistence type="predicted"/>
<accession>A0ABQ5BCI9</accession>
<evidence type="ECO:0000313" key="2">
    <source>
        <dbReference type="Proteomes" id="UP001151760"/>
    </source>
</evidence>
<sequence length="180" mass="20343">MTIPSRSARDERNNLLQCNYTIHLEDFNSDEHFKIRIWVLQPCDQPLDVGSINFSLHLRIDKAGRAYFTGPVIKIIQVFVEERTSDCIVHDPAFQPPTVVVLADVCNLGLASPLIHENLCHSSLELGDELLWTKDVAISNAGPSQEILQSIGPSVRWDGQSDDGMEPYRFNQVVFRIDLQ</sequence>
<reference evidence="1" key="1">
    <citation type="journal article" date="2022" name="Int. J. Mol. Sci.">
        <title>Draft Genome of Tanacetum Coccineum: Genomic Comparison of Closely Related Tanacetum-Family Plants.</title>
        <authorList>
            <person name="Yamashiro T."/>
            <person name="Shiraishi A."/>
            <person name="Nakayama K."/>
            <person name="Satake H."/>
        </authorList>
    </citation>
    <scope>NUCLEOTIDE SEQUENCE</scope>
</reference>
<reference evidence="1" key="2">
    <citation type="submission" date="2022-01" db="EMBL/GenBank/DDBJ databases">
        <authorList>
            <person name="Yamashiro T."/>
            <person name="Shiraishi A."/>
            <person name="Satake H."/>
            <person name="Nakayama K."/>
        </authorList>
    </citation>
    <scope>NUCLEOTIDE SEQUENCE</scope>
</reference>